<protein>
    <submittedName>
        <fullName evidence="1">Sigma-70 family RNA polymerase sigma factor</fullName>
    </submittedName>
</protein>
<reference evidence="1 2" key="1">
    <citation type="journal article" date="2015" name="Int. J. Syst. Evol. Microbiol.">
        <title>Amycolatopsis rhabdoformis sp. nov., an actinomycete isolated from a tropical forest soil.</title>
        <authorList>
            <person name="Souza W.R."/>
            <person name="Silva R.E."/>
            <person name="Goodfellow M."/>
            <person name="Busarakam K."/>
            <person name="Figueiro F.S."/>
            <person name="Ferreira D."/>
            <person name="Rodrigues-Filho E."/>
            <person name="Moraes L.A.B."/>
            <person name="Zucchi T.D."/>
        </authorList>
    </citation>
    <scope>NUCLEOTIDE SEQUENCE [LARGE SCALE GENOMIC DNA]</scope>
    <source>
        <strain evidence="1 2">NCIMB 14900</strain>
    </source>
</reference>
<dbReference type="Proteomes" id="UP001330812">
    <property type="component" value="Chromosome"/>
</dbReference>
<keyword evidence="2" id="KW-1185">Reference proteome</keyword>
<dbReference type="SUPFAM" id="SSF88659">
    <property type="entry name" value="Sigma3 and sigma4 domains of RNA polymerase sigma factors"/>
    <property type="match status" value="1"/>
</dbReference>
<name>A0ABZ1IEG4_9PSEU</name>
<organism evidence="1 2">
    <name type="scientific">Amycolatopsis rhabdoformis</name>
    <dbReference type="NCBI Taxonomy" id="1448059"/>
    <lineage>
        <taxon>Bacteria</taxon>
        <taxon>Bacillati</taxon>
        <taxon>Actinomycetota</taxon>
        <taxon>Actinomycetes</taxon>
        <taxon>Pseudonocardiales</taxon>
        <taxon>Pseudonocardiaceae</taxon>
        <taxon>Amycolatopsis</taxon>
    </lineage>
</organism>
<sequence>MTTAEITERVLAGGRSFDPESAAWVRELSPGSATFEDACRRLSAVLVKIARSEIARRASVSRIEGPELEDLAHQAAAGALLRITHKIGEFRGDSRFTTWAFKFVILEVSTKLGRHYWRDHRAHLDQDEAGRVRAAAGAEPPHPERAVELPAALVHAVENVLTEHQRRIFVAVALDKVPMDALAARWDTNRNAIYKSMFDARRNIRAYLVANGLMESRVPHGTATDHR</sequence>
<gene>
    <name evidence="1" type="ORF">VSH64_08395</name>
</gene>
<proteinExistence type="predicted"/>
<accession>A0ABZ1IEG4</accession>
<evidence type="ECO:0000313" key="1">
    <source>
        <dbReference type="EMBL" id="WSE32126.1"/>
    </source>
</evidence>
<evidence type="ECO:0000313" key="2">
    <source>
        <dbReference type="Proteomes" id="UP001330812"/>
    </source>
</evidence>
<dbReference type="RefSeq" id="WP_326834934.1">
    <property type="nucleotide sequence ID" value="NZ_CP142149.1"/>
</dbReference>
<dbReference type="EMBL" id="CP142149">
    <property type="protein sequence ID" value="WSE32126.1"/>
    <property type="molecule type" value="Genomic_DNA"/>
</dbReference>
<dbReference type="InterPro" id="IPR013324">
    <property type="entry name" value="RNA_pol_sigma_r3/r4-like"/>
</dbReference>